<dbReference type="InterPro" id="IPR032466">
    <property type="entry name" value="Metal_Hydrolase"/>
</dbReference>
<dbReference type="SUPFAM" id="SSF51556">
    <property type="entry name" value="Metallo-dependent hydrolases"/>
    <property type="match status" value="1"/>
</dbReference>
<accession>A0A9W8ZES1</accession>
<dbReference type="InterPro" id="IPR052349">
    <property type="entry name" value="Metallo-hydrolase_Enzymes"/>
</dbReference>
<dbReference type="Gene3D" id="2.30.40.10">
    <property type="entry name" value="Urease, subunit C, domain 1"/>
    <property type="match status" value="1"/>
</dbReference>
<gene>
    <name evidence="2" type="ORF">N0V91_005693</name>
</gene>
<dbReference type="InterPro" id="IPR006680">
    <property type="entry name" value="Amidohydro-rel"/>
</dbReference>
<dbReference type="Gene3D" id="3.20.20.140">
    <property type="entry name" value="Metal-dependent hydrolases"/>
    <property type="match status" value="1"/>
</dbReference>
<evidence type="ECO:0000259" key="1">
    <source>
        <dbReference type="Pfam" id="PF01979"/>
    </source>
</evidence>
<evidence type="ECO:0000313" key="3">
    <source>
        <dbReference type="Proteomes" id="UP001140510"/>
    </source>
</evidence>
<proteinExistence type="predicted"/>
<dbReference type="SUPFAM" id="SSF51338">
    <property type="entry name" value="Composite domain of metallo-dependent hydrolases"/>
    <property type="match status" value="1"/>
</dbReference>
<reference evidence="2" key="1">
    <citation type="submission" date="2022-10" db="EMBL/GenBank/DDBJ databases">
        <title>Tapping the CABI collections for fungal endophytes: first genome assemblies for Collariella, Neodidymelliopsis, Ascochyta clinopodiicola, Didymella pomorum, Didymosphaeria variabile, Neocosmospora piperis and Neocucurbitaria cava.</title>
        <authorList>
            <person name="Hill R."/>
        </authorList>
    </citation>
    <scope>NUCLEOTIDE SEQUENCE</scope>
    <source>
        <strain evidence="2">IMI 355091</strain>
    </source>
</reference>
<keyword evidence="3" id="KW-1185">Reference proteome</keyword>
<protein>
    <recommendedName>
        <fullName evidence="1">Amidohydrolase-related domain-containing protein</fullName>
    </recommendedName>
</protein>
<dbReference type="EMBL" id="JAPEVA010000040">
    <property type="protein sequence ID" value="KAJ4404743.1"/>
    <property type="molecule type" value="Genomic_DNA"/>
</dbReference>
<evidence type="ECO:0000313" key="2">
    <source>
        <dbReference type="EMBL" id="KAJ4404743.1"/>
    </source>
</evidence>
<dbReference type="Proteomes" id="UP001140510">
    <property type="component" value="Unassembled WGS sequence"/>
</dbReference>
<dbReference type="Pfam" id="PF01979">
    <property type="entry name" value="Amidohydro_1"/>
    <property type="match status" value="1"/>
</dbReference>
<dbReference type="PANTHER" id="PTHR32027:SF0">
    <property type="entry name" value="CYTOSINE DEAMINASE"/>
    <property type="match status" value="1"/>
</dbReference>
<name>A0A9W8ZES1_9PLEO</name>
<dbReference type="OrthoDB" id="10266980at2759"/>
<dbReference type="AlphaFoldDB" id="A0A9W8ZES1"/>
<dbReference type="PANTHER" id="PTHR32027">
    <property type="entry name" value="CYTOSINE DEAMINASE"/>
    <property type="match status" value="1"/>
</dbReference>
<feature type="domain" description="Amidohydrolase-related" evidence="1">
    <location>
        <begin position="58"/>
        <end position="430"/>
    </location>
</feature>
<comment type="caution">
    <text evidence="2">The sequence shown here is derived from an EMBL/GenBank/DDBJ whole genome shotgun (WGS) entry which is preliminary data.</text>
</comment>
<dbReference type="InterPro" id="IPR011059">
    <property type="entry name" value="Metal-dep_hydrolase_composite"/>
</dbReference>
<organism evidence="2 3">
    <name type="scientific">Didymella pomorum</name>
    <dbReference type="NCBI Taxonomy" id="749634"/>
    <lineage>
        <taxon>Eukaryota</taxon>
        <taxon>Fungi</taxon>
        <taxon>Dikarya</taxon>
        <taxon>Ascomycota</taxon>
        <taxon>Pezizomycotina</taxon>
        <taxon>Dothideomycetes</taxon>
        <taxon>Pleosporomycetidae</taxon>
        <taxon>Pleosporales</taxon>
        <taxon>Pleosporineae</taxon>
        <taxon>Didymellaceae</taxon>
        <taxon>Didymella</taxon>
    </lineage>
</organism>
<dbReference type="GO" id="GO:0016814">
    <property type="term" value="F:hydrolase activity, acting on carbon-nitrogen (but not peptide) bonds, in cyclic amidines"/>
    <property type="evidence" value="ECO:0007669"/>
    <property type="project" value="TreeGrafter"/>
</dbReference>
<sequence>MTSMSTLKKIARVRLPGKQPSQLWDITIEDGRIASVAEHDDSTDFDQDGMLDGCKRLVAPSLCHAHIHLDKCFLLQDPKYEDLQIESGDFKEAMEITSTAKARFEEQDLMRRGGQLIEESIQHGVTAMRAFVEVDGVVGLKCLEAGLKLRHAYKEACSIQICVFAQLPLFSGEDGGAEVRKLMEIAASKENVEVLGSTPYVEDDEQKSKDNASWISALALKQKKHLDLHLDYFLEEEKQPLVWEVLRILKKQDWTHAGGKQITLGHCTRLTRFNGDEWHRLRQEIGELNVSFVGLPTSDLFMMRTPDNLRGTLPIIKLIKEYGLKAAIAINNVGNAFTPQGNCDPLSIAQLGVGLYQAPTKDDVQLLYEAISSRAKAAIGHEPSTLDLRPGEPADFVLFDSVNSGWRHRKSIAEVVYDAGNVRQTIYQGQATTPHV</sequence>